<evidence type="ECO:0000256" key="6">
    <source>
        <dbReference type="ARBA" id="ARBA00022692"/>
    </source>
</evidence>
<feature type="domain" description="Cytochrome b561 bacterial/Ni-hydrogenase" evidence="14">
    <location>
        <begin position="17"/>
        <end position="188"/>
    </location>
</feature>
<proteinExistence type="inferred from homology"/>
<feature type="transmembrane region" description="Helical" evidence="13">
    <location>
        <begin position="58"/>
        <end position="79"/>
    </location>
</feature>
<keyword evidence="16" id="KW-1185">Reference proteome</keyword>
<keyword evidence="5" id="KW-0349">Heme</keyword>
<keyword evidence="7" id="KW-0479">Metal-binding</keyword>
<reference evidence="15 16" key="3">
    <citation type="submission" date="2022-01" db="EMBL/GenBank/DDBJ databases">
        <authorList>
            <person name="Zhou L.Y."/>
        </authorList>
    </citation>
    <scope>NUCLEOTIDE SEQUENCE [LARGE SCALE GENOMIC DNA]</scope>
    <source>
        <strain evidence="15 16">TLK-CK17</strain>
    </source>
</reference>
<keyword evidence="9 13" id="KW-1133">Transmembrane helix</keyword>
<evidence type="ECO:0000256" key="11">
    <source>
        <dbReference type="ARBA" id="ARBA00023136"/>
    </source>
</evidence>
<dbReference type="Pfam" id="PF01292">
    <property type="entry name" value="Ni_hydr_CYTB"/>
    <property type="match status" value="1"/>
</dbReference>
<protein>
    <submittedName>
        <fullName evidence="15">Cytochrome b</fullName>
    </submittedName>
</protein>
<dbReference type="InterPro" id="IPR011577">
    <property type="entry name" value="Cyt_b561_bac/Ni-Hgenase"/>
</dbReference>
<comment type="similarity">
    <text evidence="12">Belongs to the cytochrome b561 family.</text>
</comment>
<evidence type="ECO:0000256" key="8">
    <source>
        <dbReference type="ARBA" id="ARBA00022982"/>
    </source>
</evidence>
<keyword evidence="11 13" id="KW-0472">Membrane</keyword>
<dbReference type="RefSeq" id="WP_237052752.1">
    <property type="nucleotide sequence ID" value="NZ_JAKJPO010000001.1"/>
</dbReference>
<evidence type="ECO:0000313" key="16">
    <source>
        <dbReference type="Proteomes" id="UP001430796"/>
    </source>
</evidence>
<dbReference type="Gene3D" id="1.20.950.20">
    <property type="entry name" value="Transmembrane di-heme cytochromes, Chain C"/>
    <property type="match status" value="1"/>
</dbReference>
<keyword evidence="10" id="KW-0408">Iron</keyword>
<keyword evidence="3" id="KW-0813">Transport</keyword>
<organism evidence="15 16">
    <name type="scientific">Marilutibacter chinensis</name>
    <dbReference type="NCBI Taxonomy" id="2912247"/>
    <lineage>
        <taxon>Bacteria</taxon>
        <taxon>Pseudomonadati</taxon>
        <taxon>Pseudomonadota</taxon>
        <taxon>Gammaproteobacteria</taxon>
        <taxon>Lysobacterales</taxon>
        <taxon>Lysobacteraceae</taxon>
        <taxon>Marilutibacter</taxon>
    </lineage>
</organism>
<evidence type="ECO:0000256" key="4">
    <source>
        <dbReference type="ARBA" id="ARBA00022475"/>
    </source>
</evidence>
<comment type="subcellular location">
    <subcellularLocation>
        <location evidence="2">Cell membrane</location>
        <topology evidence="2">Multi-pass membrane protein</topology>
    </subcellularLocation>
</comment>
<feature type="transmembrane region" description="Helical" evidence="13">
    <location>
        <begin position="20"/>
        <end position="38"/>
    </location>
</feature>
<keyword evidence="6 13" id="KW-0812">Transmembrane</keyword>
<evidence type="ECO:0000256" key="7">
    <source>
        <dbReference type="ARBA" id="ARBA00022723"/>
    </source>
</evidence>
<sequence length="193" mass="21273">MTAAVPKTARWLNTQERYGAVSILLHWAMALLLVAVYATMELEDVLPGGEGEGAMEAWHYTLGLGVLVLVAVRLAMRLIGSTPLIHPQPPTWQRVLAKLTHLALYLFMIAMPLLGWLTLSGEHESARIPGPGWTIPLLPGVDESAGEAAEELHEVVAVLGYWLVGLHTVAALVHHYLIRDDTLRRMLPRRSRA</sequence>
<evidence type="ECO:0000256" key="12">
    <source>
        <dbReference type="ARBA" id="ARBA00037975"/>
    </source>
</evidence>
<evidence type="ECO:0000259" key="14">
    <source>
        <dbReference type="Pfam" id="PF01292"/>
    </source>
</evidence>
<reference evidence="15 16" key="1">
    <citation type="submission" date="2022-01" db="EMBL/GenBank/DDBJ databases">
        <title>Lysobacter chinensis sp. nov., a bacterium isolated from cow dung compost.</title>
        <authorList>
            <person name="Liu Y."/>
        </authorList>
    </citation>
    <scope>NUCLEOTIDE SEQUENCE [LARGE SCALE GENOMIC DNA]</scope>
    <source>
        <strain evidence="15 16">TLK-CK17</strain>
    </source>
</reference>
<gene>
    <name evidence="15" type="ORF">L3V18_00955</name>
</gene>
<dbReference type="InterPro" id="IPR016174">
    <property type="entry name" value="Di-haem_cyt_TM"/>
</dbReference>
<evidence type="ECO:0000256" key="5">
    <source>
        <dbReference type="ARBA" id="ARBA00022617"/>
    </source>
</evidence>
<dbReference type="PANTHER" id="PTHR30529:SF3">
    <property type="entry name" value="CYTOCHROME B561 HOMOLOG 1"/>
    <property type="match status" value="1"/>
</dbReference>
<comment type="cofactor">
    <cofactor evidence="1">
        <name>heme b</name>
        <dbReference type="ChEBI" id="CHEBI:60344"/>
    </cofactor>
</comment>
<dbReference type="Proteomes" id="UP001430796">
    <property type="component" value="Unassembled WGS sequence"/>
</dbReference>
<accession>A0ABS9HPX7</accession>
<evidence type="ECO:0000256" key="10">
    <source>
        <dbReference type="ARBA" id="ARBA00023004"/>
    </source>
</evidence>
<name>A0ABS9HPX7_9GAMM</name>
<evidence type="ECO:0000256" key="3">
    <source>
        <dbReference type="ARBA" id="ARBA00022448"/>
    </source>
</evidence>
<feature type="transmembrane region" description="Helical" evidence="13">
    <location>
        <begin position="159"/>
        <end position="178"/>
    </location>
</feature>
<comment type="caution">
    <text evidence="15">The sequence shown here is derived from an EMBL/GenBank/DDBJ whole genome shotgun (WGS) entry which is preliminary data.</text>
</comment>
<evidence type="ECO:0000256" key="1">
    <source>
        <dbReference type="ARBA" id="ARBA00001970"/>
    </source>
</evidence>
<feature type="transmembrane region" description="Helical" evidence="13">
    <location>
        <begin position="99"/>
        <end position="119"/>
    </location>
</feature>
<keyword evidence="4" id="KW-1003">Cell membrane</keyword>
<dbReference type="PANTHER" id="PTHR30529">
    <property type="entry name" value="CYTOCHROME B561"/>
    <property type="match status" value="1"/>
</dbReference>
<evidence type="ECO:0000256" key="2">
    <source>
        <dbReference type="ARBA" id="ARBA00004651"/>
    </source>
</evidence>
<evidence type="ECO:0000313" key="15">
    <source>
        <dbReference type="EMBL" id="MCF7220362.1"/>
    </source>
</evidence>
<dbReference type="EMBL" id="JAKJPO010000001">
    <property type="protein sequence ID" value="MCF7220362.1"/>
    <property type="molecule type" value="Genomic_DNA"/>
</dbReference>
<evidence type="ECO:0000256" key="9">
    <source>
        <dbReference type="ARBA" id="ARBA00022989"/>
    </source>
</evidence>
<keyword evidence="8" id="KW-0249">Electron transport</keyword>
<evidence type="ECO:0000256" key="13">
    <source>
        <dbReference type="SAM" id="Phobius"/>
    </source>
</evidence>
<reference evidence="16" key="2">
    <citation type="submission" date="2022-01" db="EMBL/GenBank/DDBJ databases">
        <title>Lysobacter chinensis sp. nov., a bacterium isolated from cow dung compost.</title>
        <authorList>
            <person name="Zhou L.Y."/>
        </authorList>
    </citation>
    <scope>NUCLEOTIDE SEQUENCE [LARGE SCALE GENOMIC DNA]</scope>
    <source>
        <strain evidence="16">TLK-CK17</strain>
    </source>
</reference>
<dbReference type="SUPFAM" id="SSF81342">
    <property type="entry name" value="Transmembrane di-heme cytochromes"/>
    <property type="match status" value="1"/>
</dbReference>
<dbReference type="InterPro" id="IPR052168">
    <property type="entry name" value="Cytochrome_b561_oxidase"/>
</dbReference>